<dbReference type="InterPro" id="IPR001164">
    <property type="entry name" value="ArfGAP_dom"/>
</dbReference>
<dbReference type="InterPro" id="IPR038508">
    <property type="entry name" value="ArfGAP_dom_sf"/>
</dbReference>
<dbReference type="PROSITE" id="PS50115">
    <property type="entry name" value="ARFGAP"/>
    <property type="match status" value="1"/>
</dbReference>
<evidence type="ECO:0000256" key="1">
    <source>
        <dbReference type="ARBA" id="ARBA00022468"/>
    </source>
</evidence>
<dbReference type="Gene3D" id="1.10.220.150">
    <property type="entry name" value="Arf GTPase activating protein"/>
    <property type="match status" value="1"/>
</dbReference>
<keyword evidence="4" id="KW-0862">Zinc</keyword>
<accession>A0ABP0P2S7</accession>
<evidence type="ECO:0000256" key="5">
    <source>
        <dbReference type="PROSITE-ProRule" id="PRU00288"/>
    </source>
</evidence>
<evidence type="ECO:0000256" key="4">
    <source>
        <dbReference type="ARBA" id="ARBA00022833"/>
    </source>
</evidence>
<sequence>VERSDSGQGSFTLGREMPGDHGLAEPLSFYQALLRSQALESLLETCTKVPALRSELLKGKRPGVDSDMVPSALSRALQCLVERLLLPGALSLWPTLLEALLGDEFGPLKAGSCRLWAKRALSLVKRQWKYELIPSTLRCLDRKLAALVAPPQEVGDTAELLRSKEGMSKVGIRAALNRTRLKAAEAEASRLRTRSELLCDACARLEVAQSSTQTELPEAEQLLNAADVMIASLDQGVKELSAEQENLRDSLNDLKAGLEKQMGEFKETLSSFSAKRDLLEAEQKTLTLRLEEVQMQLMELEEASGAYQRRSKELENQLKENTKHFEEKIAGAFCQQKRLADEKLRAVACKACAHTARDVVEDEDLRRAAELSAQLRRRRRDLRRSFGRYLRQERLRLEALSGDHDSKGDRLERAWQEVQELLQRALPLCKESSSSQKSENPAPCVDVEDLLKQPLPEDAATFFAQESAKGQSCIDCGLPDADWASVSCGAYLCVDCAGRHRGLGVHLSFVRSTTMDIWSPQQLRRMQLGGTHRFREFLEGYPKLQEPHSSESLFARYNSRAVAYYRQLLELQCEGKSTASSEVPAASEGHLPAEASQDSSLEKGEEDEEETALGSVEEELAALESAYTRLQQACKVQIEESFKI</sequence>
<keyword evidence="10" id="KW-1185">Reference proteome</keyword>
<keyword evidence="3 5" id="KW-0863">Zinc-finger</keyword>
<evidence type="ECO:0000256" key="7">
    <source>
        <dbReference type="SAM" id="MobiDB-lite"/>
    </source>
</evidence>
<feature type="coiled-coil region" evidence="6">
    <location>
        <begin position="230"/>
        <end position="317"/>
    </location>
</feature>
<evidence type="ECO:0000256" key="6">
    <source>
        <dbReference type="SAM" id="Coils"/>
    </source>
</evidence>
<keyword evidence="2" id="KW-0479">Metal-binding</keyword>
<organism evidence="9 10">
    <name type="scientific">Durusdinium trenchii</name>
    <dbReference type="NCBI Taxonomy" id="1381693"/>
    <lineage>
        <taxon>Eukaryota</taxon>
        <taxon>Sar</taxon>
        <taxon>Alveolata</taxon>
        <taxon>Dinophyceae</taxon>
        <taxon>Suessiales</taxon>
        <taxon>Symbiodiniaceae</taxon>
        <taxon>Durusdinium</taxon>
    </lineage>
</organism>
<proteinExistence type="predicted"/>
<dbReference type="SUPFAM" id="SSF57863">
    <property type="entry name" value="ArfGap/RecO-like zinc finger"/>
    <property type="match status" value="1"/>
</dbReference>
<dbReference type="Pfam" id="PF01412">
    <property type="entry name" value="ArfGap"/>
    <property type="match status" value="1"/>
</dbReference>
<dbReference type="PANTHER" id="PTHR45686:SF4">
    <property type="entry name" value="ADP-RIBOSYLATION FACTOR GTPASE ACTIVATING PROTEIN 3, ISOFORM H"/>
    <property type="match status" value="1"/>
</dbReference>
<evidence type="ECO:0000313" key="9">
    <source>
        <dbReference type="EMBL" id="CAK9070330.1"/>
    </source>
</evidence>
<dbReference type="SMART" id="SM00105">
    <property type="entry name" value="ArfGap"/>
    <property type="match status" value="1"/>
</dbReference>
<protein>
    <submittedName>
        <fullName evidence="9">Probable ADP-ribosylation factor GTPase-activating protein AGD6 (ARF GAP AGD6) (Protein ARF-GAP DOMAIN 6) (AtAGD6) (Protein ZIGA2)</fullName>
    </submittedName>
</protein>
<dbReference type="PANTHER" id="PTHR45686">
    <property type="entry name" value="ADP-RIBOSYLATION FACTOR GTPASE ACTIVATING PROTEIN 3, ISOFORM H-RELATED"/>
    <property type="match status" value="1"/>
</dbReference>
<evidence type="ECO:0000256" key="2">
    <source>
        <dbReference type="ARBA" id="ARBA00022723"/>
    </source>
</evidence>
<dbReference type="InterPro" id="IPR037278">
    <property type="entry name" value="ARFGAP/RecO"/>
</dbReference>
<dbReference type="Proteomes" id="UP001642464">
    <property type="component" value="Unassembled WGS sequence"/>
</dbReference>
<dbReference type="PRINTS" id="PR00405">
    <property type="entry name" value="REVINTRACTNG"/>
</dbReference>
<comment type="caution">
    <text evidence="9">The sequence shown here is derived from an EMBL/GenBank/DDBJ whole genome shotgun (WGS) entry which is preliminary data.</text>
</comment>
<feature type="domain" description="Arf-GAP" evidence="8">
    <location>
        <begin position="448"/>
        <end position="578"/>
    </location>
</feature>
<keyword evidence="6" id="KW-0175">Coiled coil</keyword>
<gene>
    <name evidence="9" type="ORF">SCF082_LOCUS35012</name>
</gene>
<dbReference type="EMBL" id="CAXAMM010032824">
    <property type="protein sequence ID" value="CAK9070330.1"/>
    <property type="molecule type" value="Genomic_DNA"/>
</dbReference>
<evidence type="ECO:0000256" key="3">
    <source>
        <dbReference type="ARBA" id="ARBA00022771"/>
    </source>
</evidence>
<reference evidence="9 10" key="1">
    <citation type="submission" date="2024-02" db="EMBL/GenBank/DDBJ databases">
        <authorList>
            <person name="Chen Y."/>
            <person name="Shah S."/>
            <person name="Dougan E. K."/>
            <person name="Thang M."/>
            <person name="Chan C."/>
        </authorList>
    </citation>
    <scope>NUCLEOTIDE SEQUENCE [LARGE SCALE GENOMIC DNA]</scope>
</reference>
<feature type="region of interest" description="Disordered" evidence="7">
    <location>
        <begin position="579"/>
        <end position="614"/>
    </location>
</feature>
<name>A0ABP0P2S7_9DINO</name>
<feature type="non-terminal residue" evidence="9">
    <location>
        <position position="1"/>
    </location>
</feature>
<keyword evidence="1" id="KW-0343">GTPase activation</keyword>
<feature type="compositionally biased region" description="Acidic residues" evidence="7">
    <location>
        <begin position="604"/>
        <end position="614"/>
    </location>
</feature>
<evidence type="ECO:0000259" key="8">
    <source>
        <dbReference type="PROSITE" id="PS50115"/>
    </source>
</evidence>
<evidence type="ECO:0000313" key="10">
    <source>
        <dbReference type="Proteomes" id="UP001642464"/>
    </source>
</evidence>